<organism evidence="1 2">
    <name type="scientific">Desulfocucumis palustris</name>
    <dbReference type="NCBI Taxonomy" id="1898651"/>
    <lineage>
        <taxon>Bacteria</taxon>
        <taxon>Bacillati</taxon>
        <taxon>Bacillota</taxon>
        <taxon>Clostridia</taxon>
        <taxon>Eubacteriales</taxon>
        <taxon>Desulfocucumaceae</taxon>
        <taxon>Desulfocucumis</taxon>
    </lineage>
</organism>
<dbReference type="EMBL" id="BFAV01000153">
    <property type="protein sequence ID" value="GBF34871.1"/>
    <property type="molecule type" value="Genomic_DNA"/>
</dbReference>
<accession>A0A2L2XLN8</accession>
<comment type="caution">
    <text evidence="1">The sequence shown here is derived from an EMBL/GenBank/DDBJ whole genome shotgun (WGS) entry which is preliminary data.</text>
</comment>
<gene>
    <name evidence="1" type="ORF">DCCM_3991</name>
</gene>
<reference evidence="2" key="1">
    <citation type="submission" date="2018-02" db="EMBL/GenBank/DDBJ databases">
        <title>Genome sequence of Desulfocucumis palustris strain NAW-5.</title>
        <authorList>
            <person name="Watanabe M."/>
            <person name="Kojima H."/>
            <person name="Fukui M."/>
        </authorList>
    </citation>
    <scope>NUCLEOTIDE SEQUENCE [LARGE SCALE GENOMIC DNA]</scope>
    <source>
        <strain evidence="2">NAW-5</strain>
    </source>
</reference>
<name>A0A2L2XLN8_9FIRM</name>
<evidence type="ECO:0000313" key="2">
    <source>
        <dbReference type="Proteomes" id="UP000239549"/>
    </source>
</evidence>
<proteinExistence type="predicted"/>
<protein>
    <submittedName>
        <fullName evidence="1">Uncharacterized protein</fullName>
    </submittedName>
</protein>
<keyword evidence="2" id="KW-1185">Reference proteome</keyword>
<sequence>MRRRYIIYYPIYYPGDNSRFLIINHLPDNSCLSIYFLPAAC</sequence>
<dbReference type="Proteomes" id="UP000239549">
    <property type="component" value="Unassembled WGS sequence"/>
</dbReference>
<evidence type="ECO:0000313" key="1">
    <source>
        <dbReference type="EMBL" id="GBF34871.1"/>
    </source>
</evidence>
<dbReference type="AlphaFoldDB" id="A0A2L2XLN8"/>